<keyword evidence="3" id="KW-1185">Reference proteome</keyword>
<reference evidence="2" key="1">
    <citation type="submission" date="2022-06" db="EMBL/GenBank/DDBJ databases">
        <title>Complete genome sequence and characterization of Cupriavidus gilardii QJ1 isolated from contaminating cells.</title>
        <authorList>
            <person name="Qi J."/>
        </authorList>
    </citation>
    <scope>NUCLEOTIDE SEQUENCE</scope>
    <source>
        <strain evidence="2">QJ1</strain>
    </source>
</reference>
<sequence length="196" mass="21210">MKAAILMLLLSSISTGCLAGDDKFLRSFAGQSVSIEYDVRNYKKITETVSAEGSDAAKSGIVYDLSMERRHPMGGSYSDSGTICFGDLTTCTAQGGMPVPYWGDGQGQLRIADPTEPVQKAKVGERDVFEAFPLCGWEQNGASAPRGGQCYAVVLPLVDKVVSFNFLLGKNTGCRQYEKCWSAQLRKVRDVVSSAR</sequence>
<dbReference type="Proteomes" id="UP001056648">
    <property type="component" value="Chromosome 2"/>
</dbReference>
<feature type="chain" id="PRO_5045150026" description="Lipoprotein" evidence="1">
    <location>
        <begin position="20"/>
        <end position="196"/>
    </location>
</feature>
<keyword evidence="1" id="KW-0732">Signal</keyword>
<protein>
    <recommendedName>
        <fullName evidence="4">Lipoprotein</fullName>
    </recommendedName>
</protein>
<organism evidence="2 3">
    <name type="scientific">Cupriavidus gilardii</name>
    <dbReference type="NCBI Taxonomy" id="82541"/>
    <lineage>
        <taxon>Bacteria</taxon>
        <taxon>Pseudomonadati</taxon>
        <taxon>Pseudomonadota</taxon>
        <taxon>Betaproteobacteria</taxon>
        <taxon>Burkholderiales</taxon>
        <taxon>Burkholderiaceae</taxon>
        <taxon>Cupriavidus</taxon>
    </lineage>
</organism>
<dbReference type="PROSITE" id="PS51257">
    <property type="entry name" value="PROKAR_LIPOPROTEIN"/>
    <property type="match status" value="1"/>
</dbReference>
<dbReference type="EMBL" id="CP098736">
    <property type="protein sequence ID" value="USE81458.1"/>
    <property type="molecule type" value="Genomic_DNA"/>
</dbReference>
<proteinExistence type="predicted"/>
<evidence type="ECO:0000313" key="2">
    <source>
        <dbReference type="EMBL" id="USE81458.1"/>
    </source>
</evidence>
<name>A0ABY4W1B6_9BURK</name>
<evidence type="ECO:0008006" key="4">
    <source>
        <dbReference type="Google" id="ProtNLM"/>
    </source>
</evidence>
<feature type="signal peptide" evidence="1">
    <location>
        <begin position="1"/>
        <end position="19"/>
    </location>
</feature>
<evidence type="ECO:0000256" key="1">
    <source>
        <dbReference type="SAM" id="SignalP"/>
    </source>
</evidence>
<gene>
    <name evidence="2" type="ORF">NDR89_17410</name>
</gene>
<dbReference type="RefSeq" id="WP_252253821.1">
    <property type="nucleotide sequence ID" value="NZ_CP098736.1"/>
</dbReference>
<evidence type="ECO:0000313" key="3">
    <source>
        <dbReference type="Proteomes" id="UP001056648"/>
    </source>
</evidence>
<accession>A0ABY4W1B6</accession>